<protein>
    <submittedName>
        <fullName evidence="2">ABC transporter ATP-binding protein</fullName>
    </submittedName>
</protein>
<accession>A0A379THP1</accession>
<keyword evidence="2" id="KW-0067">ATP-binding</keyword>
<dbReference type="AlphaFoldDB" id="A0A379THP1"/>
<feature type="transmembrane region" description="Helical" evidence="1">
    <location>
        <begin position="128"/>
        <end position="146"/>
    </location>
</feature>
<name>A0A379THP1_SALER</name>
<sequence length="221" mass="26160">MNNNFFEIIRKYCLVEEIDFVFKNKSKEMCDVLQNFNDYINNNFFDYKITTDNSYDYANLPKTFIVEWTESYFLILQKEKNKLINLTSTDIVTQDELLSKRVFYLSKELKNINDVDVFDAIKKMTPGASYFSLGLVFFALMTPLYSNLFNTRLIYSDSYHSVFFVTGIFIIFVIFELILKSIIYDKTSSQIRSNNIKCNAFFFICFKSFKLQKCGSKDTHY</sequence>
<feature type="transmembrane region" description="Helical" evidence="1">
    <location>
        <begin position="158"/>
        <end position="179"/>
    </location>
</feature>
<reference evidence="2 3" key="1">
    <citation type="submission" date="2018-06" db="EMBL/GenBank/DDBJ databases">
        <authorList>
            <consortium name="Pathogen Informatics"/>
            <person name="Doyle S."/>
        </authorList>
    </citation>
    <scope>NUCLEOTIDE SEQUENCE [LARGE SCALE GENOMIC DNA]</scope>
    <source>
        <strain evidence="2 3">NCTC8297</strain>
    </source>
</reference>
<evidence type="ECO:0000313" key="3">
    <source>
        <dbReference type="Proteomes" id="UP000254741"/>
    </source>
</evidence>
<dbReference type="GO" id="GO:0005524">
    <property type="term" value="F:ATP binding"/>
    <property type="evidence" value="ECO:0007669"/>
    <property type="project" value="UniProtKB-KW"/>
</dbReference>
<keyword evidence="1" id="KW-1133">Transmembrane helix</keyword>
<evidence type="ECO:0000256" key="1">
    <source>
        <dbReference type="SAM" id="Phobius"/>
    </source>
</evidence>
<dbReference type="Proteomes" id="UP000254741">
    <property type="component" value="Unassembled WGS sequence"/>
</dbReference>
<dbReference type="EMBL" id="UGXG01000002">
    <property type="protein sequence ID" value="SUG50034.1"/>
    <property type="molecule type" value="Genomic_DNA"/>
</dbReference>
<keyword evidence="2" id="KW-0547">Nucleotide-binding</keyword>
<organism evidence="2 3">
    <name type="scientific">Salmonella enterica subsp. arizonae</name>
    <dbReference type="NCBI Taxonomy" id="59203"/>
    <lineage>
        <taxon>Bacteria</taxon>
        <taxon>Pseudomonadati</taxon>
        <taxon>Pseudomonadota</taxon>
        <taxon>Gammaproteobacteria</taxon>
        <taxon>Enterobacterales</taxon>
        <taxon>Enterobacteriaceae</taxon>
        <taxon>Salmonella</taxon>
    </lineage>
</organism>
<gene>
    <name evidence="2" type="ORF">NCTC8297_05396</name>
</gene>
<evidence type="ECO:0000313" key="2">
    <source>
        <dbReference type="EMBL" id="SUG50034.1"/>
    </source>
</evidence>
<proteinExistence type="predicted"/>
<keyword evidence="1" id="KW-0472">Membrane</keyword>
<keyword evidence="1" id="KW-0812">Transmembrane</keyword>